<protein>
    <submittedName>
        <fullName evidence="3">Uncharacterized protein</fullName>
    </submittedName>
</protein>
<comment type="caution">
    <text evidence="3">The sequence shown here is derived from an EMBL/GenBank/DDBJ whole genome shotgun (WGS) entry which is preliminary data.</text>
</comment>
<feature type="transmembrane region" description="Helical" evidence="2">
    <location>
        <begin position="77"/>
        <end position="101"/>
    </location>
</feature>
<keyword evidence="2" id="KW-1133">Transmembrane helix</keyword>
<organism evidence="3 4">
    <name type="scientific">Aliidiomarina shirensis</name>
    <dbReference type="NCBI Taxonomy" id="1048642"/>
    <lineage>
        <taxon>Bacteria</taxon>
        <taxon>Pseudomonadati</taxon>
        <taxon>Pseudomonadota</taxon>
        <taxon>Gammaproteobacteria</taxon>
        <taxon>Alteromonadales</taxon>
        <taxon>Idiomarinaceae</taxon>
        <taxon>Aliidiomarina</taxon>
    </lineage>
</organism>
<feature type="transmembrane region" description="Helical" evidence="2">
    <location>
        <begin position="149"/>
        <end position="176"/>
    </location>
</feature>
<keyword evidence="4" id="KW-1185">Reference proteome</keyword>
<evidence type="ECO:0000256" key="2">
    <source>
        <dbReference type="SAM" id="Phobius"/>
    </source>
</evidence>
<evidence type="ECO:0000256" key="1">
    <source>
        <dbReference type="SAM" id="MobiDB-lite"/>
    </source>
</evidence>
<feature type="transmembrane region" description="Helical" evidence="2">
    <location>
        <begin position="43"/>
        <end position="65"/>
    </location>
</feature>
<dbReference type="AlphaFoldDB" id="A0A432WX49"/>
<dbReference type="Proteomes" id="UP000286934">
    <property type="component" value="Unassembled WGS sequence"/>
</dbReference>
<dbReference type="OrthoDB" id="6399552at2"/>
<dbReference type="RefSeq" id="WP_126805583.1">
    <property type="nucleotide sequence ID" value="NZ_PIPP01000001.1"/>
</dbReference>
<feature type="transmembrane region" description="Helical" evidence="2">
    <location>
        <begin position="122"/>
        <end position="143"/>
    </location>
</feature>
<keyword evidence="2" id="KW-0812">Transmembrane</keyword>
<feature type="region of interest" description="Disordered" evidence="1">
    <location>
        <begin position="265"/>
        <end position="295"/>
    </location>
</feature>
<name>A0A432WX49_9GAMM</name>
<accession>A0A432WX49</accession>
<reference evidence="4" key="1">
    <citation type="journal article" date="2018" name="Front. Microbiol.">
        <title>Genome-Based Analysis Reveals the Taxonomy and Diversity of the Family Idiomarinaceae.</title>
        <authorList>
            <person name="Liu Y."/>
            <person name="Lai Q."/>
            <person name="Shao Z."/>
        </authorList>
    </citation>
    <scope>NUCLEOTIDE SEQUENCE [LARGE SCALE GENOMIC DNA]</scope>
    <source>
        <strain evidence="4">AIS</strain>
    </source>
</reference>
<evidence type="ECO:0000313" key="4">
    <source>
        <dbReference type="Proteomes" id="UP000286934"/>
    </source>
</evidence>
<sequence>MENNNNNELRGSVENAVQSKQKLDINKVLQEAYETTKKKRTTLAGAIVWSFFILIAAGILVAVLAEFSGIEQESKAFTLITYALQVIIYFPLVGGIHLIALRTVIGKTPDINQAFEFLSKPWSLMAVGLITTVIVNAPTLIGFEHFTVLIWAAFFNISFVLAATIVATGAASPLNAVMLSFNLVIKRFLGFLILNIVIFIVTMLIIVPAVLLGLFAGTNGFMMVLTILAALAVLYLLFAWVVPTYFFAIAIYYRDLFQVKAVNENESDDLSGGEKEPVLAEENSADKPDSQSFNA</sequence>
<gene>
    <name evidence="3" type="ORF">CWE13_01585</name>
</gene>
<keyword evidence="2" id="KW-0472">Membrane</keyword>
<evidence type="ECO:0000313" key="3">
    <source>
        <dbReference type="EMBL" id="RUO38360.1"/>
    </source>
</evidence>
<feature type="transmembrane region" description="Helical" evidence="2">
    <location>
        <begin position="221"/>
        <end position="253"/>
    </location>
</feature>
<proteinExistence type="predicted"/>
<dbReference type="EMBL" id="PIPP01000001">
    <property type="protein sequence ID" value="RUO38360.1"/>
    <property type="molecule type" value="Genomic_DNA"/>
</dbReference>
<feature type="transmembrane region" description="Helical" evidence="2">
    <location>
        <begin position="188"/>
        <end position="215"/>
    </location>
</feature>
<feature type="compositionally biased region" description="Basic and acidic residues" evidence="1">
    <location>
        <begin position="272"/>
        <end position="289"/>
    </location>
</feature>